<evidence type="ECO:0000313" key="2">
    <source>
        <dbReference type="Proteomes" id="UP000789920"/>
    </source>
</evidence>
<sequence>MGMGIGHQHNPKQPTYLPITLTSSSSSRIVPNHLGPTSANEELWSEIEMLNKKVEDLESELDLYKNPADRRAGANEEQPETQQPKKRCKTMPFAQLLTNDESLHSTEDREGAEAGNSQAKERGKGPYEDGTTMY</sequence>
<keyword evidence="2" id="KW-1185">Reference proteome</keyword>
<dbReference type="Proteomes" id="UP000789920">
    <property type="component" value="Unassembled WGS sequence"/>
</dbReference>
<organism evidence="1 2">
    <name type="scientific">Racocetra persica</name>
    <dbReference type="NCBI Taxonomy" id="160502"/>
    <lineage>
        <taxon>Eukaryota</taxon>
        <taxon>Fungi</taxon>
        <taxon>Fungi incertae sedis</taxon>
        <taxon>Mucoromycota</taxon>
        <taxon>Glomeromycotina</taxon>
        <taxon>Glomeromycetes</taxon>
        <taxon>Diversisporales</taxon>
        <taxon>Gigasporaceae</taxon>
        <taxon>Racocetra</taxon>
    </lineage>
</organism>
<accession>A0ACA9LKV3</accession>
<dbReference type="EMBL" id="CAJVQC010004051">
    <property type="protein sequence ID" value="CAG8535541.1"/>
    <property type="molecule type" value="Genomic_DNA"/>
</dbReference>
<reference evidence="1" key="1">
    <citation type="submission" date="2021-06" db="EMBL/GenBank/DDBJ databases">
        <authorList>
            <person name="Kallberg Y."/>
            <person name="Tangrot J."/>
            <person name="Rosling A."/>
        </authorList>
    </citation>
    <scope>NUCLEOTIDE SEQUENCE</scope>
    <source>
        <strain evidence="1">MA461A</strain>
    </source>
</reference>
<protein>
    <submittedName>
        <fullName evidence="1">23268_t:CDS:1</fullName>
    </submittedName>
</protein>
<name>A0ACA9LKV3_9GLOM</name>
<evidence type="ECO:0000313" key="1">
    <source>
        <dbReference type="EMBL" id="CAG8535541.1"/>
    </source>
</evidence>
<proteinExistence type="predicted"/>
<comment type="caution">
    <text evidence="1">The sequence shown here is derived from an EMBL/GenBank/DDBJ whole genome shotgun (WGS) entry which is preliminary data.</text>
</comment>
<gene>
    <name evidence="1" type="ORF">RPERSI_LOCUS3326</name>
</gene>